<feature type="non-terminal residue" evidence="2">
    <location>
        <position position="138"/>
    </location>
</feature>
<dbReference type="Proteomes" id="UP001268610">
    <property type="component" value="Unassembled WGS sequence"/>
</dbReference>
<reference evidence="2" key="1">
    <citation type="submission" date="2023-04" db="EMBL/GenBank/DDBJ databases">
        <title>Genomic characterization of faba bean (Vicia faba) microsymbionts in Mexican soils.</title>
        <authorList>
            <person name="Rivera Orduna F.N."/>
            <person name="Guevara-Luna J."/>
            <person name="Yan J."/>
            <person name="Arroyo-Herrera I."/>
            <person name="Li Y."/>
            <person name="Vasquez-Murrieta M.S."/>
            <person name="Wang E.T."/>
        </authorList>
    </citation>
    <scope>NUCLEOTIDE SEQUENCE</scope>
    <source>
        <strain evidence="2">CH26</strain>
    </source>
</reference>
<sequence length="138" mass="15184">MQALVYSSEQIQAWEQHWFAAGNSSYGLMQQAAWQMTQHIQGCIQQYGKQVNAAPDFLNTKPSQKNTLNQYSVDVGVDVGIWCGAGNNGGDGWLIAAYLKQAGVHAWVFEVAAPQTVDAKQAKQYAQEAGVSIYHDFN</sequence>
<dbReference type="Gene3D" id="3.40.50.10260">
    <property type="entry name" value="YjeF N-terminal domain"/>
    <property type="match status" value="1"/>
</dbReference>
<evidence type="ECO:0000313" key="2">
    <source>
        <dbReference type="EMBL" id="MDR9777826.1"/>
    </source>
</evidence>
<dbReference type="PROSITE" id="PS51385">
    <property type="entry name" value="YJEF_N"/>
    <property type="match status" value="1"/>
</dbReference>
<dbReference type="Pfam" id="PF03853">
    <property type="entry name" value="YjeF_N"/>
    <property type="match status" value="1"/>
</dbReference>
<feature type="domain" description="YjeF N-terminal" evidence="1">
    <location>
        <begin position="11"/>
        <end position="138"/>
    </location>
</feature>
<dbReference type="InterPro" id="IPR004443">
    <property type="entry name" value="YjeF_N_dom"/>
</dbReference>
<name>A0AAJ2LRH0_9HYPH</name>
<evidence type="ECO:0000313" key="3">
    <source>
        <dbReference type="Proteomes" id="UP001268610"/>
    </source>
</evidence>
<dbReference type="RefSeq" id="WP_310866006.1">
    <property type="nucleotide sequence ID" value="NZ_JAVLSF010000216.1"/>
</dbReference>
<dbReference type="AlphaFoldDB" id="A0AAJ2LRH0"/>
<dbReference type="SUPFAM" id="SSF64153">
    <property type="entry name" value="YjeF N-terminal domain-like"/>
    <property type="match status" value="1"/>
</dbReference>
<gene>
    <name evidence="2" type="ORF">RJJ65_35410</name>
</gene>
<organism evidence="2 3">
    <name type="scientific">Rhizobium hidalgonense</name>
    <dbReference type="NCBI Taxonomy" id="1538159"/>
    <lineage>
        <taxon>Bacteria</taxon>
        <taxon>Pseudomonadati</taxon>
        <taxon>Pseudomonadota</taxon>
        <taxon>Alphaproteobacteria</taxon>
        <taxon>Hyphomicrobiales</taxon>
        <taxon>Rhizobiaceae</taxon>
        <taxon>Rhizobium/Agrobacterium group</taxon>
        <taxon>Rhizobium</taxon>
    </lineage>
</organism>
<comment type="caution">
    <text evidence="2">The sequence shown here is derived from an EMBL/GenBank/DDBJ whole genome shotgun (WGS) entry which is preliminary data.</text>
</comment>
<dbReference type="InterPro" id="IPR036652">
    <property type="entry name" value="YjeF_N_dom_sf"/>
</dbReference>
<accession>A0AAJ2LRH0</accession>
<protein>
    <submittedName>
        <fullName evidence="2">NAD(P)H-hydrate epimerase</fullName>
    </submittedName>
</protein>
<evidence type="ECO:0000259" key="1">
    <source>
        <dbReference type="PROSITE" id="PS51385"/>
    </source>
</evidence>
<proteinExistence type="predicted"/>
<dbReference type="EMBL" id="JAVLSF010000216">
    <property type="protein sequence ID" value="MDR9777826.1"/>
    <property type="molecule type" value="Genomic_DNA"/>
</dbReference>